<organism evidence="2 3">
    <name type="scientific">Silicimonas algicola</name>
    <dbReference type="NCBI Taxonomy" id="1826607"/>
    <lineage>
        <taxon>Bacteria</taxon>
        <taxon>Pseudomonadati</taxon>
        <taxon>Pseudomonadota</taxon>
        <taxon>Alphaproteobacteria</taxon>
        <taxon>Rhodobacterales</taxon>
        <taxon>Paracoccaceae</taxon>
    </lineage>
</organism>
<dbReference type="PANTHER" id="PTHR40940:SF1">
    <property type="entry name" value="PROTEIN BATD"/>
    <property type="match status" value="1"/>
</dbReference>
<evidence type="ECO:0000313" key="2">
    <source>
        <dbReference type="EMBL" id="PWK55081.1"/>
    </source>
</evidence>
<keyword evidence="3" id="KW-1185">Reference proteome</keyword>
<feature type="signal peptide" evidence="1">
    <location>
        <begin position="1"/>
        <end position="18"/>
    </location>
</feature>
<reference evidence="2 3" key="1">
    <citation type="submission" date="2018-05" db="EMBL/GenBank/DDBJ databases">
        <title>Genomic Encyclopedia of Type Strains, Phase IV (KMG-IV): sequencing the most valuable type-strain genomes for metagenomic binning, comparative biology and taxonomic classification.</title>
        <authorList>
            <person name="Goeker M."/>
        </authorList>
    </citation>
    <scope>NUCLEOTIDE SEQUENCE [LARGE SCALE GENOMIC DNA]</scope>
    <source>
        <strain evidence="2 3">DSM 103371</strain>
    </source>
</reference>
<dbReference type="RefSeq" id="WP_109760479.1">
    <property type="nucleotide sequence ID" value="NZ_CP034588.1"/>
</dbReference>
<dbReference type="OrthoDB" id="7688940at2"/>
<dbReference type="InterPro" id="IPR025738">
    <property type="entry name" value="BatD"/>
</dbReference>
<name>A0A316G2C0_9RHOB</name>
<gene>
    <name evidence="2" type="ORF">C8D95_109169</name>
</gene>
<dbReference type="PANTHER" id="PTHR40940">
    <property type="entry name" value="PROTEIN BATD-RELATED"/>
    <property type="match status" value="1"/>
</dbReference>
<dbReference type="AlphaFoldDB" id="A0A316G2C0"/>
<dbReference type="KEGG" id="salo:EF888_19455"/>
<evidence type="ECO:0000313" key="3">
    <source>
        <dbReference type="Proteomes" id="UP000245390"/>
    </source>
</evidence>
<sequence>MMRLLVLLCLVLPALAVAQTREVLPEDLSLTIEIEDAAERLVGEMVLVTIKGTYRRHITRESLKQPELEGFSWSQLGQDMWTEARIRGQKVKVFTRRMALFPERAGPLTVGAFTHDLTLTDEGDDWFEHAVLSQPIDIEVKPAPEVEGVWFPVKRLIVSDQWSNAPDQLAPGEAVLRVIRVEALGVTPEMIPPMPELRSPSAMIFPHPEQRLAELTPRRTRQLCLLALDDPAHERRLDDRRANHIPLFRH</sequence>
<dbReference type="Proteomes" id="UP000245390">
    <property type="component" value="Unassembled WGS sequence"/>
</dbReference>
<proteinExistence type="predicted"/>
<evidence type="ECO:0000256" key="1">
    <source>
        <dbReference type="SAM" id="SignalP"/>
    </source>
</evidence>
<keyword evidence="1" id="KW-0732">Signal</keyword>
<feature type="chain" id="PRO_5016425483" evidence="1">
    <location>
        <begin position="19"/>
        <end position="250"/>
    </location>
</feature>
<comment type="caution">
    <text evidence="2">The sequence shown here is derived from an EMBL/GenBank/DDBJ whole genome shotgun (WGS) entry which is preliminary data.</text>
</comment>
<protein>
    <submittedName>
        <fullName evidence="2">Oxygen tolerance protein BatD</fullName>
    </submittedName>
</protein>
<accession>A0A316G2C0</accession>
<dbReference type="EMBL" id="QGGV01000009">
    <property type="protein sequence ID" value="PWK55081.1"/>
    <property type="molecule type" value="Genomic_DNA"/>
</dbReference>